<dbReference type="InterPro" id="IPR017589">
    <property type="entry name" value="CRISPR-assoc_prot_Cas10d/Csc3"/>
</dbReference>
<keyword evidence="3" id="KW-1185">Reference proteome</keyword>
<evidence type="ECO:0000313" key="3">
    <source>
        <dbReference type="Proteomes" id="UP001065682"/>
    </source>
</evidence>
<organism evidence="2 3">
    <name type="scientific">Methanoculleus formosensis</name>
    <dbReference type="NCBI Taxonomy" id="2590886"/>
    <lineage>
        <taxon>Archaea</taxon>
        <taxon>Methanobacteriati</taxon>
        <taxon>Methanobacteriota</taxon>
        <taxon>Stenosarchaea group</taxon>
        <taxon>Methanomicrobia</taxon>
        <taxon>Methanomicrobiales</taxon>
        <taxon>Methanomicrobiaceae</taxon>
        <taxon>Methanoculleus</taxon>
    </lineage>
</organism>
<gene>
    <name evidence="2" type="primary">cas10d</name>
    <name evidence="2" type="ORF">FKB36_12630</name>
</gene>
<dbReference type="Proteomes" id="UP001065682">
    <property type="component" value="Unassembled WGS sequence"/>
</dbReference>
<evidence type="ECO:0000256" key="1">
    <source>
        <dbReference type="SAM" id="Coils"/>
    </source>
</evidence>
<dbReference type="EMBL" id="VHLL01000012">
    <property type="protein sequence ID" value="MCT8338307.1"/>
    <property type="molecule type" value="Genomic_DNA"/>
</dbReference>
<protein>
    <submittedName>
        <fullName evidence="2">Type I-D CRISPR-associated protein Cas10d/Csc3</fullName>
    </submittedName>
</protein>
<reference evidence="2" key="1">
    <citation type="submission" date="2019-06" db="EMBL/GenBank/DDBJ databases">
        <title>Methanoculleus strain from Tamsui River, Taipei, Taiwan.</title>
        <authorList>
            <person name="You Y.-T."/>
            <person name="Chen S.-C."/>
            <person name="Lai S.-J."/>
            <person name="Lee Y.-C."/>
            <person name="Lai M.-C."/>
        </authorList>
    </citation>
    <scope>NUCLEOTIDE SEQUENCE</scope>
    <source>
        <strain evidence="2">Afa-1</strain>
    </source>
</reference>
<sequence length="1089" mass="122514">MRPGERKFRGEGNMMVKSPESIIPPDVLREYLRPETGDAIHDPYQVLIDYYEIIDPSLRGSSVAYLPAKSTEMGKVDQTMLNHIRNGVWALIELNVGLIALGSANALSERELREVIALFSVHDLHKIHGKDWKEQFDISQEEVLEYAEAFGATKFAPDLTGHDFQSVAVALHKSIGFHANLSVKFNLYRPWLTIADTLASIEQPQATPSMQQQLDRIDPSVDFYYHTFQEATGILTNLVHTGIAGWASEKGLHPLLIFEKGVLYLGEADKQFELNGEEDIKEIYRAFREALNSSHPTFSDTLELQKSIDASQASKGFYRIENVFFFYSGVEKVAKAFAAAAVLRESENTATIEVDCTGGVLKVGNTEPDMQYPPAQTVSIPRKCITGITVDGRTVDTGDVLIRCRSEERKRKKFTLIPESVEIDGQRVSGKVAINGTGLMTSQIGYRAHIMEDFGSDIGWDSKIISYSRAISGLRMQLIEPLIKIGALDSADPVLETCRMFGVDAALSERLSGYAQAHRTDDHHRVGGFWNYSYVIARDLLDRDIDGIWFADIRTSNEKIQYLEDCITRYLQRVPHEKIQELESELLYPYQEKMLVWISENLEFNGSMFYGTFENKADKFQAYCNGGGICRLSNDTPYDKERIPLSIGVGMLGLSFSNRLPVGASEPALYVSVPIAIEMGLRYIGHGIKGGANRIYFRLIPDHFYTPVLSRLFSQFLSVFNGDCQTNVRALALDILSRDTPQYELLVRDLVSESGRKNVLRYAGYGYKSLHTTYDVVFNKVRDNDTEYWFFGSYLGLILAAATGCRVVVGENPICMSPGDEFSAMVKLDAPHAAVKRISGDVIPLTELSSVIDLASLVIVLGYENVMEDKRFPKHLQTLKNKMFPGSSLLKDIWRKYENESRKGAFVNRARGYRNENEEIIYDDNPGLVFLALRLDRIGGDVMAVETIHELAELGLTVAIPKGYEPHRVEKLFRESVKAVLAKRDGSFAREDYVDAVSGRLLKMMRRAGTDQFSLIPGLYEFDRTHRFAGAFVDHVFYGLFDGNPGKLKRAANDISDGYYSATLEIRNDAYQRERAAIEAKKQEKKEKI</sequence>
<dbReference type="NCBIfam" id="TIGR03174">
    <property type="entry name" value="cas_Csc3"/>
    <property type="match status" value="1"/>
</dbReference>
<evidence type="ECO:0000313" key="2">
    <source>
        <dbReference type="EMBL" id="MCT8338307.1"/>
    </source>
</evidence>
<comment type="caution">
    <text evidence="2">The sequence shown here is derived from an EMBL/GenBank/DDBJ whole genome shotgun (WGS) entry which is preliminary data.</text>
</comment>
<feature type="coiled-coil region" evidence="1">
    <location>
        <begin position="1061"/>
        <end position="1088"/>
    </location>
</feature>
<accession>A0A9E5DDA2</accession>
<dbReference type="AlphaFoldDB" id="A0A9E5DDA2"/>
<name>A0A9E5DDA2_9EURY</name>
<proteinExistence type="predicted"/>
<keyword evidence="1" id="KW-0175">Coiled coil</keyword>